<keyword evidence="1" id="KW-0067">ATP-binding</keyword>
<dbReference type="HAMAP" id="MF_00691">
    <property type="entry name" value="PxpA"/>
    <property type="match status" value="1"/>
</dbReference>
<proteinExistence type="inferred from homology"/>
<dbReference type="PANTHER" id="PTHR30292:SF0">
    <property type="entry name" value="5-OXOPROLINASE SUBUNIT A"/>
    <property type="match status" value="1"/>
</dbReference>
<dbReference type="Pfam" id="PF03746">
    <property type="entry name" value="LamB_YcsF"/>
    <property type="match status" value="1"/>
</dbReference>
<dbReference type="NCBIfam" id="NF003814">
    <property type="entry name" value="PRK05406.1-3"/>
    <property type="match status" value="1"/>
</dbReference>
<dbReference type="GO" id="GO:0017168">
    <property type="term" value="F:5-oxoprolinase (ATP-hydrolyzing) activity"/>
    <property type="evidence" value="ECO:0007669"/>
    <property type="project" value="UniProtKB-UniRule"/>
</dbReference>
<accession>A0A5C8ZFK0</accession>
<dbReference type="EMBL" id="VKAC01000008">
    <property type="protein sequence ID" value="TXR55580.1"/>
    <property type="molecule type" value="Genomic_DNA"/>
</dbReference>
<comment type="subunit">
    <text evidence="1">Forms a complex composed of PxpA, PxpB and PxpC.</text>
</comment>
<keyword evidence="1" id="KW-0378">Hydrolase</keyword>
<organism evidence="2 3">
    <name type="scientific">Quadrisphaera setariae</name>
    <dbReference type="NCBI Taxonomy" id="2593304"/>
    <lineage>
        <taxon>Bacteria</taxon>
        <taxon>Bacillati</taxon>
        <taxon>Actinomycetota</taxon>
        <taxon>Actinomycetes</taxon>
        <taxon>Kineosporiales</taxon>
        <taxon>Kineosporiaceae</taxon>
        <taxon>Quadrisphaera</taxon>
    </lineage>
</organism>
<dbReference type="InterPro" id="IPR005501">
    <property type="entry name" value="LamB/YcsF/PxpA-like"/>
</dbReference>
<evidence type="ECO:0000313" key="3">
    <source>
        <dbReference type="Proteomes" id="UP000321234"/>
    </source>
</evidence>
<gene>
    <name evidence="1" type="primary">pxpA</name>
    <name evidence="2" type="ORF">FMM08_14950</name>
</gene>
<dbReference type="GO" id="GO:0005975">
    <property type="term" value="P:carbohydrate metabolic process"/>
    <property type="evidence" value="ECO:0007669"/>
    <property type="project" value="InterPro"/>
</dbReference>
<dbReference type="PANTHER" id="PTHR30292">
    <property type="entry name" value="UNCHARACTERIZED PROTEIN YBGL-RELATED"/>
    <property type="match status" value="1"/>
</dbReference>
<evidence type="ECO:0000313" key="2">
    <source>
        <dbReference type="EMBL" id="TXR55580.1"/>
    </source>
</evidence>
<keyword evidence="1" id="KW-0547">Nucleotide-binding</keyword>
<evidence type="ECO:0000256" key="1">
    <source>
        <dbReference type="HAMAP-Rule" id="MF_00691"/>
    </source>
</evidence>
<comment type="caution">
    <text evidence="2">The sequence shown here is derived from an EMBL/GenBank/DDBJ whole genome shotgun (WGS) entry which is preliminary data.</text>
</comment>
<name>A0A5C8ZFK0_9ACTN</name>
<comment type="similarity">
    <text evidence="1">Belongs to the LamB/PxpA family.</text>
</comment>
<dbReference type="NCBIfam" id="NF003816">
    <property type="entry name" value="PRK05406.1-5"/>
    <property type="match status" value="1"/>
</dbReference>
<protein>
    <recommendedName>
        <fullName evidence="1">5-oxoprolinase subunit A</fullName>
        <shortName evidence="1">5-OPase subunit A</shortName>
        <ecNumber evidence="1">3.5.2.9</ecNumber>
    </recommendedName>
    <alternativeName>
        <fullName evidence="1">5-oxoprolinase (ATP-hydrolyzing) subunit A</fullName>
    </alternativeName>
</protein>
<dbReference type="RefSeq" id="WP_147927156.1">
    <property type="nucleotide sequence ID" value="NZ_VKAC01000008.1"/>
</dbReference>
<dbReference type="Gene3D" id="3.20.20.370">
    <property type="entry name" value="Glycoside hydrolase/deacetylase"/>
    <property type="match status" value="1"/>
</dbReference>
<dbReference type="CDD" id="cd10787">
    <property type="entry name" value="LamB_YcsF_like"/>
    <property type="match status" value="1"/>
</dbReference>
<comment type="catalytic activity">
    <reaction evidence="1">
        <text>5-oxo-L-proline + ATP + 2 H2O = L-glutamate + ADP + phosphate + H(+)</text>
        <dbReference type="Rhea" id="RHEA:10348"/>
        <dbReference type="ChEBI" id="CHEBI:15377"/>
        <dbReference type="ChEBI" id="CHEBI:15378"/>
        <dbReference type="ChEBI" id="CHEBI:29985"/>
        <dbReference type="ChEBI" id="CHEBI:30616"/>
        <dbReference type="ChEBI" id="CHEBI:43474"/>
        <dbReference type="ChEBI" id="CHEBI:58402"/>
        <dbReference type="ChEBI" id="CHEBI:456216"/>
        <dbReference type="EC" id="3.5.2.9"/>
    </reaction>
</comment>
<keyword evidence="3" id="KW-1185">Reference proteome</keyword>
<dbReference type="OrthoDB" id="9773478at2"/>
<dbReference type="SUPFAM" id="SSF88713">
    <property type="entry name" value="Glycoside hydrolase/deacetylase"/>
    <property type="match status" value="1"/>
</dbReference>
<comment type="function">
    <text evidence="1">Catalyzes the cleavage of 5-oxoproline to form L-glutamate coupled to the hydrolysis of ATP to ADP and inorganic phosphate.</text>
</comment>
<sequence length="258" mass="26079">MPAADPPRVDLNADLGEGFGRWSLTDDDALLDAVTSANVACGFHAGDPESVLAVCAAAAQRGVAVGAHPSYRDLVGFGRRYVDASRSELVADVLYQLGALAGLARAAGTRVSYVKPHGALYTTAAAGGPHGEAVVEAVRRFDPELPLVGLAGSPLLALARDSGLRTVPEAFADRGYTSAGELVDRRSAGALVTGSAEVAQRVVRLVTEGVVASVDGVDVAVDAASVCVHGDSPGAVDVARAVRAALEAAGVEVRAASS</sequence>
<dbReference type="Proteomes" id="UP000321234">
    <property type="component" value="Unassembled WGS sequence"/>
</dbReference>
<dbReference type="InterPro" id="IPR011330">
    <property type="entry name" value="Glyco_hydro/deAcase_b/a-brl"/>
</dbReference>
<dbReference type="EC" id="3.5.2.9" evidence="1"/>
<dbReference type="AlphaFoldDB" id="A0A5C8ZFK0"/>
<dbReference type="GO" id="GO:0005524">
    <property type="term" value="F:ATP binding"/>
    <property type="evidence" value="ECO:0007669"/>
    <property type="project" value="UniProtKB-UniRule"/>
</dbReference>
<reference evidence="2 3" key="1">
    <citation type="submission" date="2019-07" db="EMBL/GenBank/DDBJ databases">
        <title>Quadrisphaera sp. strain DD2A genome sequencing and assembly.</title>
        <authorList>
            <person name="Kim I."/>
        </authorList>
    </citation>
    <scope>NUCLEOTIDE SEQUENCE [LARGE SCALE GENOMIC DNA]</scope>
    <source>
        <strain evidence="2 3">DD2A</strain>
    </source>
</reference>